<comment type="caution">
    <text evidence="2">The sequence shown here is derived from an EMBL/GenBank/DDBJ whole genome shotgun (WGS) entry which is preliminary data.</text>
</comment>
<keyword evidence="3" id="KW-1185">Reference proteome</keyword>
<reference evidence="3" key="1">
    <citation type="journal article" date="2015" name="Nat. Genet.">
        <title>The genome and transcriptome of the zoonotic hookworm Ancylostoma ceylanicum identify infection-specific gene families.</title>
        <authorList>
            <person name="Schwarz E.M."/>
            <person name="Hu Y."/>
            <person name="Antoshechkin I."/>
            <person name="Miller M.M."/>
            <person name="Sternberg P.W."/>
            <person name="Aroian R.V."/>
        </authorList>
    </citation>
    <scope>NUCLEOTIDE SEQUENCE</scope>
    <source>
        <strain evidence="3">HY135</strain>
    </source>
</reference>
<gene>
    <name evidence="2" type="primary">Acey_s0001.g132</name>
    <name evidence="2" type="ORF">Y032_0001g132</name>
</gene>
<evidence type="ECO:0000313" key="3">
    <source>
        <dbReference type="Proteomes" id="UP000024635"/>
    </source>
</evidence>
<evidence type="ECO:0000256" key="1">
    <source>
        <dbReference type="SAM" id="Phobius"/>
    </source>
</evidence>
<sequence length="103" mass="12063">MVTVKVVRKLRKRYSLTPSFCVVVFLVGANVGLLAFINKFGSTYSTIYTRCVRQSRVRRTHSLAEYARPPHYLNRVRAELRQACDWTCSPSYRRTRVERTHPL</sequence>
<organism evidence="2 3">
    <name type="scientific">Ancylostoma ceylanicum</name>
    <dbReference type="NCBI Taxonomy" id="53326"/>
    <lineage>
        <taxon>Eukaryota</taxon>
        <taxon>Metazoa</taxon>
        <taxon>Ecdysozoa</taxon>
        <taxon>Nematoda</taxon>
        <taxon>Chromadorea</taxon>
        <taxon>Rhabditida</taxon>
        <taxon>Rhabditina</taxon>
        <taxon>Rhabditomorpha</taxon>
        <taxon>Strongyloidea</taxon>
        <taxon>Ancylostomatidae</taxon>
        <taxon>Ancylostomatinae</taxon>
        <taxon>Ancylostoma</taxon>
    </lineage>
</organism>
<name>A0A016W2N2_9BILA</name>
<dbReference type="AlphaFoldDB" id="A0A016W2N2"/>
<keyword evidence="1" id="KW-0472">Membrane</keyword>
<dbReference type="Proteomes" id="UP000024635">
    <property type="component" value="Unassembled WGS sequence"/>
</dbReference>
<keyword evidence="1" id="KW-0812">Transmembrane</keyword>
<feature type="transmembrane region" description="Helical" evidence="1">
    <location>
        <begin position="20"/>
        <end position="37"/>
    </location>
</feature>
<protein>
    <submittedName>
        <fullName evidence="2">Uncharacterized protein</fullName>
    </submittedName>
</protein>
<dbReference type="EMBL" id="JARK01001337">
    <property type="protein sequence ID" value="EYC33861.1"/>
    <property type="molecule type" value="Genomic_DNA"/>
</dbReference>
<keyword evidence="1" id="KW-1133">Transmembrane helix</keyword>
<evidence type="ECO:0000313" key="2">
    <source>
        <dbReference type="EMBL" id="EYC33861.1"/>
    </source>
</evidence>
<accession>A0A016W2N2</accession>
<proteinExistence type="predicted"/>